<dbReference type="EMBL" id="CABPRJ010002389">
    <property type="protein sequence ID" value="VVC44868.1"/>
    <property type="molecule type" value="Genomic_DNA"/>
</dbReference>
<keyword evidence="3" id="KW-1185">Reference proteome</keyword>
<reference evidence="2 3" key="1">
    <citation type="submission" date="2019-08" db="EMBL/GenBank/DDBJ databases">
        <authorList>
            <person name="Alioto T."/>
            <person name="Alioto T."/>
            <person name="Gomez Garrido J."/>
        </authorList>
    </citation>
    <scope>NUCLEOTIDE SEQUENCE [LARGE SCALE GENOMIC DNA]</scope>
</reference>
<evidence type="ECO:0000313" key="3">
    <source>
        <dbReference type="Proteomes" id="UP000325440"/>
    </source>
</evidence>
<organism evidence="2 3">
    <name type="scientific">Cinara cedri</name>
    <dbReference type="NCBI Taxonomy" id="506608"/>
    <lineage>
        <taxon>Eukaryota</taxon>
        <taxon>Metazoa</taxon>
        <taxon>Ecdysozoa</taxon>
        <taxon>Arthropoda</taxon>
        <taxon>Hexapoda</taxon>
        <taxon>Insecta</taxon>
        <taxon>Pterygota</taxon>
        <taxon>Neoptera</taxon>
        <taxon>Paraneoptera</taxon>
        <taxon>Hemiptera</taxon>
        <taxon>Sternorrhyncha</taxon>
        <taxon>Aphidomorpha</taxon>
        <taxon>Aphidoidea</taxon>
        <taxon>Aphididae</taxon>
        <taxon>Lachninae</taxon>
        <taxon>Cinara</taxon>
    </lineage>
</organism>
<proteinExistence type="predicted"/>
<evidence type="ECO:0000313" key="2">
    <source>
        <dbReference type="EMBL" id="VVC44868.1"/>
    </source>
</evidence>
<feature type="compositionally biased region" description="Basic and acidic residues" evidence="1">
    <location>
        <begin position="30"/>
        <end position="74"/>
    </location>
</feature>
<dbReference type="AlphaFoldDB" id="A0A5E4NIX0"/>
<name>A0A5E4NIX0_9HEMI</name>
<dbReference type="Proteomes" id="UP000325440">
    <property type="component" value="Unassembled WGS sequence"/>
</dbReference>
<evidence type="ECO:0000256" key="1">
    <source>
        <dbReference type="SAM" id="MobiDB-lite"/>
    </source>
</evidence>
<feature type="region of interest" description="Disordered" evidence="1">
    <location>
        <begin position="22"/>
        <end position="79"/>
    </location>
</feature>
<sequence length="104" mass="12047">MCSLLYLFADFFRDINIDEEELNNDTIPAKSKEENAQAPADRSEHNKEIKTPEVNDSVPEKPKDKNVQDKEKKVVNRVTPSRPSRNLLWFIPTTVSLMKKKFAK</sequence>
<accession>A0A5E4NIX0</accession>
<gene>
    <name evidence="2" type="ORF">CINCED_3A001151</name>
</gene>
<protein>
    <submittedName>
        <fullName evidence="2">Uncharacterized protein</fullName>
    </submittedName>
</protein>